<dbReference type="GO" id="GO:0005524">
    <property type="term" value="F:ATP binding"/>
    <property type="evidence" value="ECO:0007669"/>
    <property type="project" value="UniProtKB-KW"/>
</dbReference>
<dbReference type="GO" id="GO:0016887">
    <property type="term" value="F:ATP hydrolysis activity"/>
    <property type="evidence" value="ECO:0007669"/>
    <property type="project" value="InterPro"/>
</dbReference>
<dbReference type="eggNOG" id="COG1136">
    <property type="taxonomic scope" value="Bacteria"/>
</dbReference>
<dbReference type="OrthoDB" id="9802264at2"/>
<accession>F1TFN7</accession>
<comment type="caution">
    <text evidence="6">The sequence shown here is derived from an EMBL/GenBank/DDBJ whole genome shotgun (WGS) entry which is preliminary data.</text>
</comment>
<proteinExistence type="inferred from homology"/>
<keyword evidence="7" id="KW-1185">Reference proteome</keyword>
<dbReference type="PROSITE" id="PS50893">
    <property type="entry name" value="ABC_TRANSPORTER_2"/>
    <property type="match status" value="1"/>
</dbReference>
<reference evidence="6" key="2">
    <citation type="submission" date="2011-01" db="EMBL/GenBank/DDBJ databases">
        <title>The Non-contiguous Finished genome of Clostridium papyrosolvens.</title>
        <authorList>
            <person name="Lucas S."/>
            <person name="Copeland A."/>
            <person name="Lapidus A."/>
            <person name="Cheng J.-F."/>
            <person name="Goodwin L."/>
            <person name="Pitluck S."/>
            <person name="Misra M."/>
            <person name="Chertkov O."/>
            <person name="Detter J.C."/>
            <person name="Han C."/>
            <person name="Tapia R."/>
            <person name="Land M."/>
            <person name="Hauser L."/>
            <person name="Kyrpides N."/>
            <person name="Ivanova N."/>
            <person name="Pagani I."/>
            <person name="Mouttaki H."/>
            <person name="He Z."/>
            <person name="Zhou J."/>
            <person name="Hemme C.L."/>
            <person name="Woyke T."/>
        </authorList>
    </citation>
    <scope>NUCLEOTIDE SEQUENCE [LARGE SCALE GENOMIC DNA]</scope>
    <source>
        <strain evidence="6">DSM 2782</strain>
    </source>
</reference>
<dbReference type="Proteomes" id="UP000003860">
    <property type="component" value="Unassembled WGS sequence"/>
</dbReference>
<dbReference type="GO" id="GO:0022857">
    <property type="term" value="F:transmembrane transporter activity"/>
    <property type="evidence" value="ECO:0007669"/>
    <property type="project" value="UniProtKB-ARBA"/>
</dbReference>
<dbReference type="SMART" id="SM00382">
    <property type="entry name" value="AAA"/>
    <property type="match status" value="1"/>
</dbReference>
<dbReference type="InterPro" id="IPR003593">
    <property type="entry name" value="AAA+_ATPase"/>
</dbReference>
<dbReference type="PANTHER" id="PTHR42798:SF7">
    <property type="entry name" value="ALPHA-D-RIBOSE 1-METHYLPHOSPHONATE 5-TRIPHOSPHATE SYNTHASE SUBUNIT PHNL"/>
    <property type="match status" value="1"/>
</dbReference>
<evidence type="ECO:0000313" key="7">
    <source>
        <dbReference type="Proteomes" id="UP000003860"/>
    </source>
</evidence>
<dbReference type="STRING" id="588581.Cpap_1309"/>
<dbReference type="Gene3D" id="3.40.50.300">
    <property type="entry name" value="P-loop containing nucleotide triphosphate hydrolases"/>
    <property type="match status" value="1"/>
</dbReference>
<dbReference type="InterPro" id="IPR003439">
    <property type="entry name" value="ABC_transporter-like_ATP-bd"/>
</dbReference>
<keyword evidence="4" id="KW-0067">ATP-binding</keyword>
<evidence type="ECO:0000259" key="5">
    <source>
        <dbReference type="PROSITE" id="PS50893"/>
    </source>
</evidence>
<dbReference type="RefSeq" id="WP_004620758.1">
    <property type="nucleotide sequence ID" value="NZ_ACXX02000011.1"/>
</dbReference>
<feature type="domain" description="ABC transporter" evidence="5">
    <location>
        <begin position="4"/>
        <end position="243"/>
    </location>
</feature>
<dbReference type="GO" id="GO:0098796">
    <property type="term" value="C:membrane protein complex"/>
    <property type="evidence" value="ECO:0007669"/>
    <property type="project" value="UniProtKB-ARBA"/>
</dbReference>
<organism evidence="6 7">
    <name type="scientific">Ruminiclostridium papyrosolvens DSM 2782</name>
    <dbReference type="NCBI Taxonomy" id="588581"/>
    <lineage>
        <taxon>Bacteria</taxon>
        <taxon>Bacillati</taxon>
        <taxon>Bacillota</taxon>
        <taxon>Clostridia</taxon>
        <taxon>Eubacteriales</taxon>
        <taxon>Oscillospiraceae</taxon>
        <taxon>Ruminiclostridium</taxon>
    </lineage>
</organism>
<dbReference type="AlphaFoldDB" id="F1TFN7"/>
<evidence type="ECO:0000256" key="1">
    <source>
        <dbReference type="ARBA" id="ARBA00005417"/>
    </source>
</evidence>
<evidence type="ECO:0000256" key="2">
    <source>
        <dbReference type="ARBA" id="ARBA00022448"/>
    </source>
</evidence>
<evidence type="ECO:0000256" key="4">
    <source>
        <dbReference type="ARBA" id="ARBA00022840"/>
    </source>
</evidence>
<dbReference type="FunFam" id="3.40.50.300:FF:000032">
    <property type="entry name" value="Export ABC transporter ATP-binding protein"/>
    <property type="match status" value="1"/>
</dbReference>
<dbReference type="Pfam" id="PF00005">
    <property type="entry name" value="ABC_tran"/>
    <property type="match status" value="1"/>
</dbReference>
<dbReference type="CDD" id="cd03255">
    <property type="entry name" value="ABC_MJ0796_LolCDE_FtsE"/>
    <property type="match status" value="1"/>
</dbReference>
<reference evidence="6" key="1">
    <citation type="submission" date="2009-07" db="EMBL/GenBank/DDBJ databases">
        <authorList>
            <consortium name="US DOE Joint Genome Institute (JGI-PGF)"/>
            <person name="Lucas S."/>
            <person name="Copeland A."/>
            <person name="Lapidus A."/>
            <person name="Glavina del Rio T."/>
            <person name="Tice H."/>
            <person name="Bruce D."/>
            <person name="Goodwin L."/>
            <person name="Pitluck S."/>
            <person name="Larimer F."/>
            <person name="Land M.L."/>
            <person name="Mouttaki H."/>
            <person name="He Z."/>
            <person name="Zhou J."/>
            <person name="Hemme C.L."/>
        </authorList>
    </citation>
    <scope>NUCLEOTIDE SEQUENCE [LARGE SCALE GENOMIC DNA]</scope>
    <source>
        <strain evidence="6">DSM 2782</strain>
    </source>
</reference>
<dbReference type="InterPro" id="IPR027417">
    <property type="entry name" value="P-loop_NTPase"/>
</dbReference>
<evidence type="ECO:0000313" key="6">
    <source>
        <dbReference type="EMBL" id="EGD46769.1"/>
    </source>
</evidence>
<protein>
    <submittedName>
        <fullName evidence="6">ABC transporter related protein</fullName>
    </submittedName>
</protein>
<dbReference type="EMBL" id="ACXX02000011">
    <property type="protein sequence ID" value="EGD46769.1"/>
    <property type="molecule type" value="Genomic_DNA"/>
</dbReference>
<keyword evidence="3" id="KW-0547">Nucleotide-binding</keyword>
<dbReference type="PANTHER" id="PTHR42798">
    <property type="entry name" value="LIPOPROTEIN-RELEASING SYSTEM ATP-BINDING PROTEIN LOLD"/>
    <property type="match status" value="1"/>
</dbReference>
<name>F1TFN7_9FIRM</name>
<gene>
    <name evidence="6" type="ORF">Cpap_1309</name>
</gene>
<dbReference type="SUPFAM" id="SSF52540">
    <property type="entry name" value="P-loop containing nucleoside triphosphate hydrolases"/>
    <property type="match status" value="1"/>
</dbReference>
<dbReference type="InterPro" id="IPR017911">
    <property type="entry name" value="MacB-like_ATP-bd"/>
</dbReference>
<keyword evidence="2" id="KW-0813">Transport</keyword>
<evidence type="ECO:0000256" key="3">
    <source>
        <dbReference type="ARBA" id="ARBA00022741"/>
    </source>
</evidence>
<sequence>MTIIQTQDLKKDYGSKGMKFQALNGINLEVEKGEFLAIMGPSGSGKTTLLNLLSTIDRPTSGKVIFDGTDLFKIKSEELARFRRDKIGFVFQDFNLLDNMTVMDNIALPLALNKVHHKKIISKVNELAAFFGIEEQLPKRPYQLSGGQKQRAAAARALIMNPSVIFADEPTGALDSKSSAGILECFRRLNEEYGTTIIMVTHDAFAASYCSRIMFLKDGAIHARIDKTRDRKELFHQILDMLGAMGGANSNELL</sequence>
<comment type="similarity">
    <text evidence="1">Belongs to the ABC transporter superfamily.</text>
</comment>